<gene>
    <name evidence="1" type="ORF">I7I51_02622</name>
</gene>
<dbReference type="AlphaFoldDB" id="A0A8A1MAA6"/>
<sequence>MSTSDILVLLPRKKINYADSIIQHRLKTECMVTESPHRNLHSLTDTINARSNKASRGRKKHEFNGSEDINIPARLPRVFRCSVYFMPGIMVAQSPSTKNQPSYPSADGETARLKLRFIVAAQVALSVASPLVQLLQLPHVDSIHLIGATIHTLWGLNPRVVVFYIRRELTLYCTKMVSVENVFPILKDPSSAVSSIRLGNALLSDLNNQARAYSVGDGAYAFPAHFITDKTEAQISPRDSCVDRRKKKPPPPYA</sequence>
<evidence type="ECO:0000313" key="2">
    <source>
        <dbReference type="Proteomes" id="UP000663671"/>
    </source>
</evidence>
<reference evidence="1" key="1">
    <citation type="submission" date="2021-01" db="EMBL/GenBank/DDBJ databases">
        <title>Chromosome-level genome assembly of a human fungal pathogen reveals clustering of transcriptionally co-regulated genes.</title>
        <authorList>
            <person name="Voorhies M."/>
            <person name="Cohen S."/>
            <person name="Shea T.P."/>
            <person name="Petrus S."/>
            <person name="Munoz J.F."/>
            <person name="Poplawski S."/>
            <person name="Goldman W.E."/>
            <person name="Michael T."/>
            <person name="Cuomo C.A."/>
            <person name="Sil A."/>
            <person name="Beyhan S."/>
        </authorList>
    </citation>
    <scope>NUCLEOTIDE SEQUENCE</scope>
    <source>
        <strain evidence="1">WU24</strain>
    </source>
</reference>
<dbReference type="EMBL" id="CP069112">
    <property type="protein sequence ID" value="QSS62879.1"/>
    <property type="molecule type" value="Genomic_DNA"/>
</dbReference>
<organism evidence="1 2">
    <name type="scientific">Ajellomyces capsulatus</name>
    <name type="common">Darling's disease fungus</name>
    <name type="synonym">Histoplasma capsulatum</name>
    <dbReference type="NCBI Taxonomy" id="5037"/>
    <lineage>
        <taxon>Eukaryota</taxon>
        <taxon>Fungi</taxon>
        <taxon>Dikarya</taxon>
        <taxon>Ascomycota</taxon>
        <taxon>Pezizomycotina</taxon>
        <taxon>Eurotiomycetes</taxon>
        <taxon>Eurotiomycetidae</taxon>
        <taxon>Onygenales</taxon>
        <taxon>Ajellomycetaceae</taxon>
        <taxon>Histoplasma</taxon>
    </lineage>
</organism>
<accession>A0A8A1MAA6</accession>
<dbReference type="Proteomes" id="UP000663671">
    <property type="component" value="Chromosome 7"/>
</dbReference>
<dbReference type="VEuPathDB" id="FungiDB:I7I51_02622"/>
<name>A0A8A1MAA6_AJECA</name>
<evidence type="ECO:0000313" key="1">
    <source>
        <dbReference type="EMBL" id="QSS62879.1"/>
    </source>
</evidence>
<proteinExistence type="predicted"/>
<protein>
    <submittedName>
        <fullName evidence="1">Uncharacterized protein</fullName>
    </submittedName>
</protein>